<keyword evidence="5" id="KW-0812">Transmembrane</keyword>
<organism evidence="15 16">
    <name type="scientific">OM182 bacterium MED-G24</name>
    <dbReference type="NCBI Taxonomy" id="1986255"/>
    <lineage>
        <taxon>Bacteria</taxon>
        <taxon>Pseudomonadati</taxon>
        <taxon>Pseudomonadota</taxon>
        <taxon>Gammaproteobacteria</taxon>
        <taxon>OMG group</taxon>
        <taxon>OM182 clade</taxon>
    </lineage>
</organism>
<keyword evidence="8" id="KW-0472">Membrane</keyword>
<evidence type="ECO:0000256" key="7">
    <source>
        <dbReference type="ARBA" id="ARBA00022927"/>
    </source>
</evidence>
<dbReference type="Proteomes" id="UP000219327">
    <property type="component" value="Unassembled WGS sequence"/>
</dbReference>
<dbReference type="Pfam" id="PF21305">
    <property type="entry name" value="type_II_gspD_N0"/>
    <property type="match status" value="1"/>
</dbReference>
<evidence type="ECO:0000256" key="11">
    <source>
        <dbReference type="SAM" id="MobiDB-lite"/>
    </source>
</evidence>
<dbReference type="Gene3D" id="3.30.1370.120">
    <property type="match status" value="3"/>
</dbReference>
<dbReference type="Pfam" id="PF00263">
    <property type="entry name" value="Secretin"/>
    <property type="match status" value="1"/>
</dbReference>
<dbReference type="PANTHER" id="PTHR30332">
    <property type="entry name" value="PROBABLE GENERAL SECRETION PATHWAY PROTEIN D"/>
    <property type="match status" value="1"/>
</dbReference>
<proteinExistence type="inferred from homology"/>
<evidence type="ECO:0000259" key="13">
    <source>
        <dbReference type="Pfam" id="PF03958"/>
    </source>
</evidence>
<accession>A0A2A5WXS1</accession>
<keyword evidence="3 10" id="KW-0813">Transport</keyword>
<dbReference type="EMBL" id="NTKD01000005">
    <property type="protein sequence ID" value="PDH41272.1"/>
    <property type="molecule type" value="Genomic_DNA"/>
</dbReference>
<dbReference type="InterPro" id="IPR013356">
    <property type="entry name" value="T2SS_GspD"/>
</dbReference>
<dbReference type="InterPro" id="IPR038591">
    <property type="entry name" value="NolW-like_sf"/>
</dbReference>
<evidence type="ECO:0000256" key="1">
    <source>
        <dbReference type="ARBA" id="ARBA00004442"/>
    </source>
</evidence>
<dbReference type="Pfam" id="PF03958">
    <property type="entry name" value="Secretin_N"/>
    <property type="match status" value="3"/>
</dbReference>
<dbReference type="NCBIfam" id="TIGR02517">
    <property type="entry name" value="type_II_gspD"/>
    <property type="match status" value="1"/>
</dbReference>
<dbReference type="InterPro" id="IPR050810">
    <property type="entry name" value="Bact_Secretion_Sys_Channel"/>
</dbReference>
<evidence type="ECO:0000256" key="3">
    <source>
        <dbReference type="ARBA" id="ARBA00022448"/>
    </source>
</evidence>
<evidence type="ECO:0000256" key="5">
    <source>
        <dbReference type="ARBA" id="ARBA00022692"/>
    </source>
</evidence>
<dbReference type="InterPro" id="IPR005644">
    <property type="entry name" value="NolW-like"/>
</dbReference>
<keyword evidence="4" id="KW-1134">Transmembrane beta strand</keyword>
<dbReference type="InterPro" id="IPR001775">
    <property type="entry name" value="GspD/PilQ"/>
</dbReference>
<feature type="domain" description="NolW-like" evidence="13">
    <location>
        <begin position="145"/>
        <end position="204"/>
    </location>
</feature>
<evidence type="ECO:0000313" key="16">
    <source>
        <dbReference type="Proteomes" id="UP000219327"/>
    </source>
</evidence>
<dbReference type="PANTHER" id="PTHR30332:SF24">
    <property type="entry name" value="SECRETIN GSPD-RELATED"/>
    <property type="match status" value="1"/>
</dbReference>
<feature type="compositionally biased region" description="Acidic residues" evidence="11">
    <location>
        <begin position="630"/>
        <end position="642"/>
    </location>
</feature>
<feature type="domain" description="GspD-like N0" evidence="14">
    <location>
        <begin position="47"/>
        <end position="119"/>
    </location>
</feature>
<keyword evidence="6" id="KW-0732">Signal</keyword>
<keyword evidence="9" id="KW-0998">Cell outer membrane</keyword>
<evidence type="ECO:0000259" key="14">
    <source>
        <dbReference type="Pfam" id="PF21305"/>
    </source>
</evidence>
<evidence type="ECO:0000313" key="15">
    <source>
        <dbReference type="EMBL" id="PDH41272.1"/>
    </source>
</evidence>
<comment type="similarity">
    <text evidence="2">Belongs to the bacterial secretin family. GSP D subfamily.</text>
</comment>
<protein>
    <submittedName>
        <fullName evidence="15">Type II secretion system protein GspD</fullName>
    </submittedName>
</protein>
<dbReference type="AlphaFoldDB" id="A0A2A5WXS1"/>
<feature type="domain" description="Type II/III secretion system secretin-like" evidence="12">
    <location>
        <begin position="440"/>
        <end position="610"/>
    </location>
</feature>
<comment type="subcellular location">
    <subcellularLocation>
        <location evidence="1 10">Cell outer membrane</location>
    </subcellularLocation>
</comment>
<evidence type="ECO:0000256" key="6">
    <source>
        <dbReference type="ARBA" id="ARBA00022729"/>
    </source>
</evidence>
<keyword evidence="7" id="KW-0653">Protein transport</keyword>
<dbReference type="GO" id="GO:0015628">
    <property type="term" value="P:protein secretion by the type II secretion system"/>
    <property type="evidence" value="ECO:0007669"/>
    <property type="project" value="InterPro"/>
</dbReference>
<evidence type="ECO:0000256" key="9">
    <source>
        <dbReference type="ARBA" id="ARBA00023237"/>
    </source>
</evidence>
<name>A0A2A5WXS1_9GAMM</name>
<evidence type="ECO:0000256" key="2">
    <source>
        <dbReference type="ARBA" id="ARBA00006980"/>
    </source>
</evidence>
<dbReference type="PRINTS" id="PR00811">
    <property type="entry name" value="BCTERIALGSPD"/>
</dbReference>
<dbReference type="InterPro" id="IPR049371">
    <property type="entry name" value="GspD-like_N0"/>
</dbReference>
<dbReference type="InterPro" id="IPR004846">
    <property type="entry name" value="T2SS/T3SS_dom"/>
</dbReference>
<sequence>MMYNTNQLQRGPRQPASLKQQLRRGIALFTGMLLLATSSAVWAEFTLNLKDADLKHFIAKVADITGKTFVVDQRANNSPIKVTIISTEPMSEAEVYEVFLTVLRIHGYAAVPSGNVVKIIQQVLAKQSPSDVDFALTANGEQIVTQVIKVQNTSSEDLIKSIRPLLPQYGHIAALTTPNVLIVADHADNIRRYREMIKRIDVADTSTVEIYQLQEAWVEDIVMLLEQLAPEEIGKAAKGPSKVNIVASERTNSLVLRGQPEAIGKITQLVQALDTPTNRSGTIQVVRLAHSDAKELADILKNLVETDKGGSDQQGQDVPVSIQADESINALVIRANPTTMVELKDTITLLDVRRLQVLIEAAVVEVTTDFTRQLGTELAVGDASGENFPVGLTAPSGTLAAALQSLALNAPTPLSLGDAPLIAGGRVSAKSTSFAAIIRALSTNTDVELLSTPSITAVDNQEARIVAGQNVPFRTGSTGTGGNGVTNPFTTIERQDVGLTLTVTPHIHDGSLVRLEIRQEVSEVDPSSLGSIGNDGSADLITNTREIQTTVLADDGEVVILGGLIRDKTTSTDTRVPLLGDIPFLGSIFKSTSRDIEKQYLLVFLRPTVLKNSNSMQQATQRKYSHIPDESGEGSESEDISELFDGRN</sequence>
<dbReference type="GO" id="GO:0009279">
    <property type="term" value="C:cell outer membrane"/>
    <property type="evidence" value="ECO:0007669"/>
    <property type="project" value="UniProtKB-SubCell"/>
</dbReference>
<evidence type="ECO:0000259" key="12">
    <source>
        <dbReference type="Pfam" id="PF00263"/>
    </source>
</evidence>
<gene>
    <name evidence="15" type="primary">gspD</name>
    <name evidence="15" type="ORF">CNE99_01920</name>
</gene>
<evidence type="ECO:0000256" key="10">
    <source>
        <dbReference type="RuleBase" id="RU004004"/>
    </source>
</evidence>
<comment type="caution">
    <text evidence="15">The sequence shown here is derived from an EMBL/GenBank/DDBJ whole genome shotgun (WGS) entry which is preliminary data.</text>
</comment>
<reference evidence="15 16" key="1">
    <citation type="submission" date="2017-08" db="EMBL/GenBank/DDBJ databases">
        <title>Fine stratification of microbial communities through a metagenomic profile of the photic zone.</title>
        <authorList>
            <person name="Haro-Moreno J.M."/>
            <person name="Lopez-Perez M."/>
            <person name="De La Torre J."/>
            <person name="Picazo A."/>
            <person name="Camacho A."/>
            <person name="Rodriguez-Valera F."/>
        </authorList>
    </citation>
    <scope>NUCLEOTIDE SEQUENCE [LARGE SCALE GENOMIC DNA]</scope>
    <source>
        <strain evidence="15">MED-G24</strain>
    </source>
</reference>
<feature type="domain" description="NolW-like" evidence="13">
    <location>
        <begin position="208"/>
        <end position="277"/>
    </location>
</feature>
<evidence type="ECO:0000256" key="4">
    <source>
        <dbReference type="ARBA" id="ARBA00022452"/>
    </source>
</evidence>
<dbReference type="GO" id="GO:0015627">
    <property type="term" value="C:type II protein secretion system complex"/>
    <property type="evidence" value="ECO:0007669"/>
    <property type="project" value="InterPro"/>
</dbReference>
<feature type="domain" description="NolW-like" evidence="13">
    <location>
        <begin position="284"/>
        <end position="356"/>
    </location>
</feature>
<feature type="region of interest" description="Disordered" evidence="11">
    <location>
        <begin position="615"/>
        <end position="648"/>
    </location>
</feature>
<evidence type="ECO:0000256" key="8">
    <source>
        <dbReference type="ARBA" id="ARBA00023136"/>
    </source>
</evidence>